<protein>
    <submittedName>
        <fullName evidence="1">Phosphoinositide phospholipase C, Ca2+-dependent</fullName>
    </submittedName>
</protein>
<dbReference type="InterPro" id="IPR032075">
    <property type="entry name" value="PI-PLC-C1"/>
</dbReference>
<proteinExistence type="predicted"/>
<dbReference type="SUPFAM" id="SSF51695">
    <property type="entry name" value="PLC-like phosphodiesterases"/>
    <property type="match status" value="1"/>
</dbReference>
<dbReference type="EMBL" id="FNCG01000016">
    <property type="protein sequence ID" value="SDI11241.1"/>
    <property type="molecule type" value="Genomic_DNA"/>
</dbReference>
<dbReference type="Gene3D" id="3.20.20.190">
    <property type="entry name" value="Phosphatidylinositol (PI) phosphodiesterase"/>
    <property type="match status" value="1"/>
</dbReference>
<sequence length="364" mass="40484">MKLTGGLIGGIILSASALLSNPGDQKMNHFQVIGSHNSYKQAINPKLFRFLQQRDSVGMSKIDYEHISLTDQLNLGLNALEIDVYADTKGGKYAHPKGLDWVPGQPAFDTRGVMKEPGFKVFHIEDIDFRSNCATFKLCLQELKKWSDEHPDHNPIYITMNAKDEPSKKPGFTVPEKFTAKTFDNLDKEILDYLGKQYLITPDDVRGTYKTLEAAVLHNNWPTLKAAKGKFIFILDEKGEKRAAYIAGHPSLKGRVLFADALPGTPEAAIHIMNDAKKDLAAIQKLVKKGYIIRTRADSDTEEARANDMSSFIAAQKSGAQIISTDYYKKSTHFKSDYVISFAGGNYFKPDPLFKTNASVSVGN</sequence>
<dbReference type="CDD" id="cd08589">
    <property type="entry name" value="PI-PLCc_SaPLC1_like"/>
    <property type="match status" value="1"/>
</dbReference>
<dbReference type="Proteomes" id="UP000199705">
    <property type="component" value="Unassembled WGS sequence"/>
</dbReference>
<gene>
    <name evidence="1" type="ORF">SAMN05192573_11656</name>
</gene>
<evidence type="ECO:0000313" key="1">
    <source>
        <dbReference type="EMBL" id="SDI11241.1"/>
    </source>
</evidence>
<reference evidence="2" key="1">
    <citation type="submission" date="2016-10" db="EMBL/GenBank/DDBJ databases">
        <authorList>
            <person name="Varghese N."/>
            <person name="Submissions S."/>
        </authorList>
    </citation>
    <scope>NUCLEOTIDE SEQUENCE [LARGE SCALE GENOMIC DNA]</scope>
    <source>
        <strain evidence="2">Gh-67</strain>
    </source>
</reference>
<dbReference type="RefSeq" id="WP_091173307.1">
    <property type="nucleotide sequence ID" value="NZ_FNCG01000016.1"/>
</dbReference>
<dbReference type="AlphaFoldDB" id="A0A1G8HXJ7"/>
<dbReference type="InterPro" id="IPR017946">
    <property type="entry name" value="PLC-like_Pdiesterase_TIM-brl"/>
</dbReference>
<evidence type="ECO:0000313" key="2">
    <source>
        <dbReference type="Proteomes" id="UP000199705"/>
    </source>
</evidence>
<dbReference type="GO" id="GO:0008081">
    <property type="term" value="F:phosphoric diester hydrolase activity"/>
    <property type="evidence" value="ECO:0007669"/>
    <property type="project" value="InterPro"/>
</dbReference>
<dbReference type="STRING" id="551996.SAMN05192573_11656"/>
<name>A0A1G8HXJ7_9SPHI</name>
<accession>A0A1G8HXJ7</accession>
<organism evidence="1 2">
    <name type="scientific">Mucilaginibacter gossypii</name>
    <dbReference type="NCBI Taxonomy" id="551996"/>
    <lineage>
        <taxon>Bacteria</taxon>
        <taxon>Pseudomonadati</taxon>
        <taxon>Bacteroidota</taxon>
        <taxon>Sphingobacteriia</taxon>
        <taxon>Sphingobacteriales</taxon>
        <taxon>Sphingobacteriaceae</taxon>
        <taxon>Mucilaginibacter</taxon>
    </lineage>
</organism>
<keyword evidence="2" id="KW-1185">Reference proteome</keyword>
<dbReference type="GO" id="GO:0006629">
    <property type="term" value="P:lipid metabolic process"/>
    <property type="evidence" value="ECO:0007669"/>
    <property type="project" value="InterPro"/>
</dbReference>
<dbReference type="Pfam" id="PF16670">
    <property type="entry name" value="PI-PLC-C1"/>
    <property type="match status" value="1"/>
</dbReference>